<feature type="domain" description="FAD dependent oxidoreductase" evidence="2">
    <location>
        <begin position="4"/>
        <end position="398"/>
    </location>
</feature>
<keyword evidence="1" id="KW-0560">Oxidoreductase</keyword>
<dbReference type="Proteomes" id="UP000426027">
    <property type="component" value="Chromosome"/>
</dbReference>
<dbReference type="RefSeq" id="WP_157477474.1">
    <property type="nucleotide sequence ID" value="NZ_CP046566.1"/>
</dbReference>
<dbReference type="AlphaFoldDB" id="A0A6I6GR87"/>
<dbReference type="GO" id="GO:0005737">
    <property type="term" value="C:cytoplasm"/>
    <property type="evidence" value="ECO:0007669"/>
    <property type="project" value="TreeGrafter"/>
</dbReference>
<dbReference type="SUPFAM" id="SSF54373">
    <property type="entry name" value="FAD-linked reductases, C-terminal domain"/>
    <property type="match status" value="1"/>
</dbReference>
<reference evidence="3 4" key="1">
    <citation type="submission" date="2019-11" db="EMBL/GenBank/DDBJ databases">
        <authorList>
            <person name="Im W.T."/>
        </authorList>
    </citation>
    <scope>NUCLEOTIDE SEQUENCE [LARGE SCALE GENOMIC DNA]</scope>
    <source>
        <strain evidence="3 4">SB-02</strain>
    </source>
</reference>
<keyword evidence="4" id="KW-1185">Reference proteome</keyword>
<accession>A0A6I6GR87</accession>
<dbReference type="KEGG" id="fls:GLV81_05255"/>
<dbReference type="Gene3D" id="3.30.9.10">
    <property type="entry name" value="D-Amino Acid Oxidase, subunit A, domain 2"/>
    <property type="match status" value="1"/>
</dbReference>
<gene>
    <name evidence="3" type="ORF">GLV81_05255</name>
</gene>
<dbReference type="InterPro" id="IPR006076">
    <property type="entry name" value="FAD-dep_OxRdtase"/>
</dbReference>
<dbReference type="GO" id="GO:0016491">
    <property type="term" value="F:oxidoreductase activity"/>
    <property type="evidence" value="ECO:0007669"/>
    <property type="project" value="UniProtKB-KW"/>
</dbReference>
<dbReference type="Gene3D" id="3.50.50.60">
    <property type="entry name" value="FAD/NAD(P)-binding domain"/>
    <property type="match status" value="2"/>
</dbReference>
<dbReference type="PANTHER" id="PTHR13847">
    <property type="entry name" value="SARCOSINE DEHYDROGENASE-RELATED"/>
    <property type="match status" value="1"/>
</dbReference>
<evidence type="ECO:0000313" key="4">
    <source>
        <dbReference type="Proteomes" id="UP000426027"/>
    </source>
</evidence>
<sequence>MATAVVIGGGIVGLSSAYYLQQEGFDVTIVDRGDFSDNCSYGNAGYVCPSHFVPLASPGIISQGLRWMLNPESPFYIKPRLDWGLISWGLKFVKHATPQNVAKNAVPLRDIALLSKKLYEDWLSLPGFEFAYQRKGLLEYFQTAEKEHHAHHTVKEALALGLAGTRVLTADEVQAMEPQVKLNIKGALYFECDAHLHPNAVMQQMQQYLRQQGVRFLPHATATEVEKQGNRITKVKAGNEWLSADVVVIATGSWSREVAKLVNVSLPLVGGRGYSMVFGNGELPLQHPAVLMEGRVALTPFDALHTRLGGTMEITNLDAPPRMNRVLGIVKAAQGYFPESNIPTPELKDVWYGYRPCSADGMPFIGRTEKYGNCIVATGHAMVGMSLGAATGKLVSELAAEKSTSVDLAPYAVHRFD</sequence>
<evidence type="ECO:0000313" key="3">
    <source>
        <dbReference type="EMBL" id="QGW27579.1"/>
    </source>
</evidence>
<dbReference type="PANTHER" id="PTHR13847:SF289">
    <property type="entry name" value="GLYCINE OXIDASE"/>
    <property type="match status" value="1"/>
</dbReference>
<evidence type="ECO:0000256" key="1">
    <source>
        <dbReference type="ARBA" id="ARBA00023002"/>
    </source>
</evidence>
<dbReference type="InterPro" id="IPR036188">
    <property type="entry name" value="FAD/NAD-bd_sf"/>
</dbReference>
<evidence type="ECO:0000259" key="2">
    <source>
        <dbReference type="Pfam" id="PF01266"/>
    </source>
</evidence>
<dbReference type="EMBL" id="CP046566">
    <property type="protein sequence ID" value="QGW27579.1"/>
    <property type="molecule type" value="Genomic_DNA"/>
</dbReference>
<protein>
    <submittedName>
        <fullName evidence="3">FAD-dependent oxidoreductase</fullName>
    </submittedName>
</protein>
<organism evidence="3 4">
    <name type="scientific">Phnomibacter ginsenosidimutans</name>
    <dbReference type="NCBI Taxonomy" id="2676868"/>
    <lineage>
        <taxon>Bacteria</taxon>
        <taxon>Pseudomonadati</taxon>
        <taxon>Bacteroidota</taxon>
        <taxon>Chitinophagia</taxon>
        <taxon>Chitinophagales</taxon>
        <taxon>Chitinophagaceae</taxon>
        <taxon>Phnomibacter</taxon>
    </lineage>
</organism>
<proteinExistence type="predicted"/>
<name>A0A6I6GR87_9BACT</name>
<dbReference type="Pfam" id="PF01266">
    <property type="entry name" value="DAO"/>
    <property type="match status" value="1"/>
</dbReference>
<dbReference type="SUPFAM" id="SSF51905">
    <property type="entry name" value="FAD/NAD(P)-binding domain"/>
    <property type="match status" value="1"/>
</dbReference>